<evidence type="ECO:0000313" key="7">
    <source>
        <dbReference type="Proteomes" id="UP001055167"/>
    </source>
</evidence>
<reference evidence="6" key="1">
    <citation type="journal article" date="2021" name="Front. Microbiol.">
        <title>Comprehensive Comparative Genomics and Phenotyping of Methylobacterium Species.</title>
        <authorList>
            <person name="Alessa O."/>
            <person name="Ogura Y."/>
            <person name="Fujitani Y."/>
            <person name="Takami H."/>
            <person name="Hayashi T."/>
            <person name="Sahin N."/>
            <person name="Tani A."/>
        </authorList>
    </citation>
    <scope>NUCLEOTIDE SEQUENCE</scope>
    <source>
        <strain evidence="6">KCTC 52305</strain>
    </source>
</reference>
<dbReference type="SUPFAM" id="SSF48008">
    <property type="entry name" value="GntR ligand-binding domain-like"/>
    <property type="match status" value="1"/>
</dbReference>
<dbReference type="InterPro" id="IPR011711">
    <property type="entry name" value="GntR_C"/>
</dbReference>
<dbReference type="SMART" id="SM00345">
    <property type="entry name" value="HTH_GNTR"/>
    <property type="match status" value="1"/>
</dbReference>
<reference evidence="6" key="2">
    <citation type="submission" date="2021-08" db="EMBL/GenBank/DDBJ databases">
        <authorList>
            <person name="Tani A."/>
            <person name="Ola A."/>
            <person name="Ogura Y."/>
            <person name="Katsura K."/>
            <person name="Hayashi T."/>
        </authorList>
    </citation>
    <scope>NUCLEOTIDE SEQUENCE</scope>
    <source>
        <strain evidence="6">KCTC 52305</strain>
    </source>
</reference>
<dbReference type="Gene3D" id="1.10.10.10">
    <property type="entry name" value="Winged helix-like DNA-binding domain superfamily/Winged helix DNA-binding domain"/>
    <property type="match status" value="1"/>
</dbReference>
<dbReference type="PRINTS" id="PR00035">
    <property type="entry name" value="HTHGNTR"/>
</dbReference>
<organism evidence="6 7">
    <name type="scientific">Methylobacterium crusticola</name>
    <dbReference type="NCBI Taxonomy" id="1697972"/>
    <lineage>
        <taxon>Bacteria</taxon>
        <taxon>Pseudomonadati</taxon>
        <taxon>Pseudomonadota</taxon>
        <taxon>Alphaproteobacteria</taxon>
        <taxon>Hyphomicrobiales</taxon>
        <taxon>Methylobacteriaceae</taxon>
        <taxon>Methylobacterium</taxon>
    </lineage>
</organism>
<sequence>MDETARAGSRTGTPSGGAGGRAPSLTDLAYRSVSEMIRDRRLRGGDVIVEARLAGTLGLSRTPIREALQRLEGEGLVRKGEGRNHVVRRVDLGEYLQSLKLRQLIEPEAAVLAMARIPTGRLIAVDREIAELMHATTYHTDAHWRSDDNLHGMIIDHCGNDVMARTLRELRSTTRLYEIDQLKDRLVPDSTEHRRIVEALRARDEARTRQTVFDHVASLLDFATEPLRRQ</sequence>
<dbReference type="InterPro" id="IPR036388">
    <property type="entry name" value="WH-like_DNA-bd_sf"/>
</dbReference>
<evidence type="ECO:0000256" key="1">
    <source>
        <dbReference type="ARBA" id="ARBA00023015"/>
    </source>
</evidence>
<keyword evidence="1" id="KW-0805">Transcription regulation</keyword>
<feature type="region of interest" description="Disordered" evidence="4">
    <location>
        <begin position="1"/>
        <end position="24"/>
    </location>
</feature>
<dbReference type="PROSITE" id="PS50949">
    <property type="entry name" value="HTH_GNTR"/>
    <property type="match status" value="1"/>
</dbReference>
<protein>
    <recommendedName>
        <fullName evidence="5">HTH gntR-type domain-containing protein</fullName>
    </recommendedName>
</protein>
<gene>
    <name evidence="6" type="ORF">OPKNFCMD_2340</name>
</gene>
<keyword evidence="2" id="KW-0238">DNA-binding</keyword>
<comment type="caution">
    <text evidence="6">The sequence shown here is derived from an EMBL/GenBank/DDBJ whole genome shotgun (WGS) entry which is preliminary data.</text>
</comment>
<feature type="domain" description="HTH gntR-type" evidence="5">
    <location>
        <begin position="23"/>
        <end position="90"/>
    </location>
</feature>
<dbReference type="Gene3D" id="1.20.120.530">
    <property type="entry name" value="GntR ligand-binding domain-like"/>
    <property type="match status" value="1"/>
</dbReference>
<dbReference type="SMART" id="SM00895">
    <property type="entry name" value="FCD"/>
    <property type="match status" value="1"/>
</dbReference>
<accession>A0ABQ4QWI2</accession>
<proteinExistence type="predicted"/>
<keyword evidence="7" id="KW-1185">Reference proteome</keyword>
<dbReference type="SUPFAM" id="SSF46785">
    <property type="entry name" value="Winged helix' DNA-binding domain"/>
    <property type="match status" value="1"/>
</dbReference>
<evidence type="ECO:0000256" key="4">
    <source>
        <dbReference type="SAM" id="MobiDB-lite"/>
    </source>
</evidence>
<dbReference type="RefSeq" id="WP_128563997.1">
    <property type="nucleotide sequence ID" value="NZ_BPQH01000006.1"/>
</dbReference>
<keyword evidence="3" id="KW-0804">Transcription</keyword>
<evidence type="ECO:0000256" key="3">
    <source>
        <dbReference type="ARBA" id="ARBA00023163"/>
    </source>
</evidence>
<dbReference type="InterPro" id="IPR000524">
    <property type="entry name" value="Tscrpt_reg_HTH_GntR"/>
</dbReference>
<dbReference type="PANTHER" id="PTHR43537:SF24">
    <property type="entry name" value="GLUCONATE OPERON TRANSCRIPTIONAL REPRESSOR"/>
    <property type="match status" value="1"/>
</dbReference>
<name>A0ABQ4QWI2_9HYPH</name>
<evidence type="ECO:0000313" key="6">
    <source>
        <dbReference type="EMBL" id="GJD49608.1"/>
    </source>
</evidence>
<dbReference type="EMBL" id="BPQH01000006">
    <property type="protein sequence ID" value="GJD49608.1"/>
    <property type="molecule type" value="Genomic_DNA"/>
</dbReference>
<evidence type="ECO:0000259" key="5">
    <source>
        <dbReference type="PROSITE" id="PS50949"/>
    </source>
</evidence>
<dbReference type="InterPro" id="IPR036390">
    <property type="entry name" value="WH_DNA-bd_sf"/>
</dbReference>
<dbReference type="Pfam" id="PF07729">
    <property type="entry name" value="FCD"/>
    <property type="match status" value="1"/>
</dbReference>
<dbReference type="PANTHER" id="PTHR43537">
    <property type="entry name" value="TRANSCRIPTIONAL REGULATOR, GNTR FAMILY"/>
    <property type="match status" value="1"/>
</dbReference>
<evidence type="ECO:0000256" key="2">
    <source>
        <dbReference type="ARBA" id="ARBA00023125"/>
    </source>
</evidence>
<dbReference type="Proteomes" id="UP001055167">
    <property type="component" value="Unassembled WGS sequence"/>
</dbReference>
<dbReference type="Pfam" id="PF00392">
    <property type="entry name" value="GntR"/>
    <property type="match status" value="1"/>
</dbReference>
<dbReference type="InterPro" id="IPR008920">
    <property type="entry name" value="TF_FadR/GntR_C"/>
</dbReference>